<evidence type="ECO:0000313" key="1">
    <source>
        <dbReference type="EMBL" id="ETV64286.1"/>
    </source>
</evidence>
<dbReference type="RefSeq" id="XP_009846231.1">
    <property type="nucleotide sequence ID" value="XM_009847929.1"/>
</dbReference>
<organism evidence="1">
    <name type="scientific">Aphanomyces astaci</name>
    <name type="common">Crayfish plague agent</name>
    <dbReference type="NCBI Taxonomy" id="112090"/>
    <lineage>
        <taxon>Eukaryota</taxon>
        <taxon>Sar</taxon>
        <taxon>Stramenopiles</taxon>
        <taxon>Oomycota</taxon>
        <taxon>Saprolegniomycetes</taxon>
        <taxon>Saprolegniales</taxon>
        <taxon>Verrucalvaceae</taxon>
        <taxon>Aphanomyces</taxon>
    </lineage>
</organism>
<dbReference type="GeneID" id="20820799"/>
<dbReference type="EMBL" id="KI913337">
    <property type="protein sequence ID" value="ETV64286.1"/>
    <property type="molecule type" value="Genomic_DNA"/>
</dbReference>
<sequence>MCSVCKRQLKCNVASSSYTNLYCHLKLKLPGFAGIYAEAIGQNSKSAPLDAWFDPKATNIFNSVEWLIMDEHEFTFVESQLTRHCLKLAVDQFLKANVSEVISKVAAVMVELRALQAVVMANAGSYPSPYKRHMQSSR</sequence>
<protein>
    <recommendedName>
        <fullName evidence="2">BED-type domain-containing protein</fullName>
    </recommendedName>
</protein>
<evidence type="ECO:0008006" key="2">
    <source>
        <dbReference type="Google" id="ProtNLM"/>
    </source>
</evidence>
<proteinExistence type="predicted"/>
<dbReference type="VEuPathDB" id="FungiDB:H257_18803"/>
<reference evidence="1" key="1">
    <citation type="submission" date="2013-12" db="EMBL/GenBank/DDBJ databases">
        <title>The Genome Sequence of Aphanomyces astaci APO3.</title>
        <authorList>
            <consortium name="The Broad Institute Genomics Platform"/>
            <person name="Russ C."/>
            <person name="Tyler B."/>
            <person name="van West P."/>
            <person name="Dieguez-Uribeondo J."/>
            <person name="Young S.K."/>
            <person name="Zeng Q."/>
            <person name="Gargeya S."/>
            <person name="Fitzgerald M."/>
            <person name="Abouelleil A."/>
            <person name="Alvarado L."/>
            <person name="Chapman S.B."/>
            <person name="Gainer-Dewar J."/>
            <person name="Goldberg J."/>
            <person name="Griggs A."/>
            <person name="Gujja S."/>
            <person name="Hansen M."/>
            <person name="Howarth C."/>
            <person name="Imamovic A."/>
            <person name="Ireland A."/>
            <person name="Larimer J."/>
            <person name="McCowan C."/>
            <person name="Murphy C."/>
            <person name="Pearson M."/>
            <person name="Poon T.W."/>
            <person name="Priest M."/>
            <person name="Roberts A."/>
            <person name="Saif S."/>
            <person name="Shea T."/>
            <person name="Sykes S."/>
            <person name="Wortman J."/>
            <person name="Nusbaum C."/>
            <person name="Birren B."/>
        </authorList>
    </citation>
    <scope>NUCLEOTIDE SEQUENCE [LARGE SCALE GENOMIC DNA]</scope>
    <source>
        <strain evidence="1">APO3</strain>
    </source>
</reference>
<name>W4FBU7_APHAT</name>
<dbReference type="AlphaFoldDB" id="W4FBU7"/>
<accession>W4FBU7</accession>
<gene>
    <name evidence="1" type="ORF">H257_18803</name>
</gene>